<evidence type="ECO:0000256" key="3">
    <source>
        <dbReference type="ARBA" id="ARBA00022741"/>
    </source>
</evidence>
<gene>
    <name evidence="6" type="ORF">TVD_00805</name>
</gene>
<reference evidence="6 7" key="1">
    <citation type="submission" date="2015-04" db="EMBL/GenBank/DDBJ databases">
        <title>Complete Sequence for the Genome of the Thioalkalivibrio versutus D301.</title>
        <authorList>
            <person name="Mu T."/>
            <person name="Zhou J."/>
            <person name="Xu X."/>
        </authorList>
    </citation>
    <scope>NUCLEOTIDE SEQUENCE [LARGE SCALE GENOMIC DNA]</scope>
    <source>
        <strain evidence="6 7">D301</strain>
    </source>
</reference>
<feature type="binding site" evidence="5">
    <location>
        <begin position="154"/>
        <end position="161"/>
    </location>
    <ligand>
        <name>ADP</name>
        <dbReference type="ChEBI" id="CHEBI:456216"/>
    </ligand>
</feature>
<dbReference type="Proteomes" id="UP000064201">
    <property type="component" value="Chromosome"/>
</dbReference>
<dbReference type="Pfam" id="PF03618">
    <property type="entry name" value="Kinase-PPPase"/>
    <property type="match status" value="1"/>
</dbReference>
<dbReference type="AlphaFoldDB" id="A0A0G3FYE0"/>
<sequence length="276" mass="29969">MTEAVVTCPQVYLVSDGTGITAETLARSLFTQFTGVDPAWHRLPFVQTPGRLAGVFARAAAGPQPALVVATLANADLRADLRHSPVPVIDVFGEQVERLENLLGVTAQSVSGRAHGMGDVTRYDRRIEALNYTLAHDDGLAIQDLSVADVVLLGASRSGKTPTSLYLAMNYGLFAANYPLVPEDLRQGDIPHMPEGLRGLGGRLVGLTITPQRLAQIREGRRPDSRYASLAQCRAECVAIQEFFDIWRIPHLDVTELSIEEIATRVRDCMDARPGA</sequence>
<evidence type="ECO:0000256" key="5">
    <source>
        <dbReference type="HAMAP-Rule" id="MF_01062"/>
    </source>
</evidence>
<comment type="catalytic activity">
    <reaction evidence="5">
        <text>[pyruvate, water dikinase]-phosphate + phosphate + H(+) = [pyruvate, water dikinase] + diphosphate</text>
        <dbReference type="Rhea" id="RHEA:48580"/>
        <dbReference type="Rhea" id="RHEA-COMP:11425"/>
        <dbReference type="Rhea" id="RHEA-COMP:11426"/>
        <dbReference type="ChEBI" id="CHEBI:15378"/>
        <dbReference type="ChEBI" id="CHEBI:33019"/>
        <dbReference type="ChEBI" id="CHEBI:43176"/>
        <dbReference type="ChEBI" id="CHEBI:43474"/>
        <dbReference type="ChEBI" id="CHEBI:68546"/>
        <dbReference type="EC" id="2.7.4.28"/>
    </reaction>
</comment>
<name>A0A0G3FYE0_9GAMM</name>
<evidence type="ECO:0000313" key="6">
    <source>
        <dbReference type="EMBL" id="AKJ93993.1"/>
    </source>
</evidence>
<dbReference type="EMBL" id="CP011367">
    <property type="protein sequence ID" value="AKJ93993.1"/>
    <property type="molecule type" value="Genomic_DNA"/>
</dbReference>
<dbReference type="GO" id="GO:0004674">
    <property type="term" value="F:protein serine/threonine kinase activity"/>
    <property type="evidence" value="ECO:0007669"/>
    <property type="project" value="UniProtKB-UniRule"/>
</dbReference>
<evidence type="ECO:0000256" key="1">
    <source>
        <dbReference type="ARBA" id="ARBA00022527"/>
    </source>
</evidence>
<keyword evidence="1 5" id="KW-0723">Serine/threonine-protein kinase</keyword>
<protein>
    <recommendedName>
        <fullName evidence="5">Putative phosphoenolpyruvate synthase regulatory protein</fullName>
        <shortName evidence="5">PEP synthase regulatory protein</shortName>
        <shortName evidence="5">PSRP</shortName>
        <ecNumber evidence="5">2.7.11.33</ecNumber>
        <ecNumber evidence="5">2.7.4.28</ecNumber>
    </recommendedName>
    <alternativeName>
        <fullName evidence="5">Pyruvate, water dikinase regulatory protein</fullName>
    </alternativeName>
</protein>
<dbReference type="PANTHER" id="PTHR31756">
    <property type="entry name" value="PYRUVATE, PHOSPHATE DIKINASE REGULATORY PROTEIN 1, CHLOROPLASTIC"/>
    <property type="match status" value="1"/>
</dbReference>
<dbReference type="GO" id="GO:0043531">
    <property type="term" value="F:ADP binding"/>
    <property type="evidence" value="ECO:0007669"/>
    <property type="project" value="UniProtKB-UniRule"/>
</dbReference>
<comment type="similarity">
    <text evidence="5">Belongs to the pyruvate, phosphate/water dikinase regulatory protein family. PSRP subfamily.</text>
</comment>
<dbReference type="PANTHER" id="PTHR31756:SF3">
    <property type="entry name" value="PYRUVATE, PHOSPHATE DIKINASE REGULATORY PROTEIN 1, CHLOROPLASTIC"/>
    <property type="match status" value="1"/>
</dbReference>
<keyword evidence="3 5" id="KW-0547">Nucleotide-binding</keyword>
<dbReference type="HAMAP" id="MF_01062">
    <property type="entry name" value="PSRP"/>
    <property type="match status" value="1"/>
</dbReference>
<accession>A0A0G3FYE0</accession>
<keyword evidence="7" id="KW-1185">Reference proteome</keyword>
<dbReference type="RefSeq" id="WP_047250555.1">
    <property type="nucleotide sequence ID" value="NZ_CP011367.1"/>
</dbReference>
<evidence type="ECO:0000256" key="2">
    <source>
        <dbReference type="ARBA" id="ARBA00022679"/>
    </source>
</evidence>
<dbReference type="NCBIfam" id="NF003742">
    <property type="entry name" value="PRK05339.1"/>
    <property type="match status" value="1"/>
</dbReference>
<proteinExistence type="inferred from homology"/>
<dbReference type="EC" id="2.7.4.28" evidence="5"/>
<evidence type="ECO:0000313" key="7">
    <source>
        <dbReference type="Proteomes" id="UP000064201"/>
    </source>
</evidence>
<evidence type="ECO:0000256" key="4">
    <source>
        <dbReference type="ARBA" id="ARBA00022777"/>
    </source>
</evidence>
<dbReference type="GO" id="GO:0016776">
    <property type="term" value="F:phosphotransferase activity, phosphate group as acceptor"/>
    <property type="evidence" value="ECO:0007669"/>
    <property type="project" value="UniProtKB-UniRule"/>
</dbReference>
<dbReference type="PATRIC" id="fig|106634.4.peg.164"/>
<dbReference type="InterPro" id="IPR005177">
    <property type="entry name" value="Kinase-pyrophosphorylase"/>
</dbReference>
<dbReference type="InterPro" id="IPR026530">
    <property type="entry name" value="PSRP"/>
</dbReference>
<dbReference type="KEGG" id="tvr:TVD_00805"/>
<comment type="function">
    <text evidence="5">Bifunctional serine/threonine kinase and phosphorylase involved in the regulation of the phosphoenolpyruvate synthase (PEPS) by catalyzing its phosphorylation/dephosphorylation.</text>
</comment>
<dbReference type="EC" id="2.7.11.33" evidence="5"/>
<dbReference type="GO" id="GO:0005524">
    <property type="term" value="F:ATP binding"/>
    <property type="evidence" value="ECO:0007669"/>
    <property type="project" value="InterPro"/>
</dbReference>
<keyword evidence="4 5" id="KW-0418">Kinase</keyword>
<comment type="catalytic activity">
    <reaction evidence="5">
        <text>[pyruvate, water dikinase] + ADP = [pyruvate, water dikinase]-phosphate + AMP + H(+)</text>
        <dbReference type="Rhea" id="RHEA:46020"/>
        <dbReference type="Rhea" id="RHEA-COMP:11425"/>
        <dbReference type="Rhea" id="RHEA-COMP:11426"/>
        <dbReference type="ChEBI" id="CHEBI:15378"/>
        <dbReference type="ChEBI" id="CHEBI:43176"/>
        <dbReference type="ChEBI" id="CHEBI:68546"/>
        <dbReference type="ChEBI" id="CHEBI:456215"/>
        <dbReference type="ChEBI" id="CHEBI:456216"/>
        <dbReference type="EC" id="2.7.11.33"/>
    </reaction>
</comment>
<organism evidence="6 7">
    <name type="scientific">Thioalkalivibrio versutus</name>
    <dbReference type="NCBI Taxonomy" id="106634"/>
    <lineage>
        <taxon>Bacteria</taxon>
        <taxon>Pseudomonadati</taxon>
        <taxon>Pseudomonadota</taxon>
        <taxon>Gammaproteobacteria</taxon>
        <taxon>Chromatiales</taxon>
        <taxon>Ectothiorhodospiraceae</taxon>
        <taxon>Thioalkalivibrio</taxon>
    </lineage>
</organism>
<dbReference type="OrthoDB" id="9782201at2"/>
<keyword evidence="2 5" id="KW-0808">Transferase</keyword>
<dbReference type="STRING" id="106634.TVD_00805"/>